<name>A0A502CK26_9MICO</name>
<dbReference type="Pfam" id="PF00903">
    <property type="entry name" value="Glyoxalase"/>
    <property type="match status" value="1"/>
</dbReference>
<comment type="caution">
    <text evidence="2">The sequence shown here is derived from an EMBL/GenBank/DDBJ whole genome shotgun (WGS) entry which is preliminary data.</text>
</comment>
<feature type="domain" description="VOC" evidence="1">
    <location>
        <begin position="4"/>
        <end position="120"/>
    </location>
</feature>
<dbReference type="OrthoDB" id="485032at2"/>
<sequence length="144" mass="15563">MDYKIELIPISVTDIDRTKAFFEDVVGWPADQDQVVEEADLRFVQITPPGSACSFCFVKGMEMLGAGVKQYLQLVVADADAAHAELKGRGVEVSEVESLPWGRFTHFEDPDGNHFALQELPDYAAALAAREAAATSSAGDATQA</sequence>
<evidence type="ECO:0000259" key="1">
    <source>
        <dbReference type="PROSITE" id="PS51819"/>
    </source>
</evidence>
<evidence type="ECO:0000313" key="3">
    <source>
        <dbReference type="Proteomes" id="UP000317722"/>
    </source>
</evidence>
<protein>
    <submittedName>
        <fullName evidence="2">Glyoxalase</fullName>
    </submittedName>
</protein>
<dbReference type="EMBL" id="RCZM01000006">
    <property type="protein sequence ID" value="TPG14015.1"/>
    <property type="molecule type" value="Genomic_DNA"/>
</dbReference>
<proteinExistence type="predicted"/>
<dbReference type="InterPro" id="IPR004360">
    <property type="entry name" value="Glyas_Fos-R_dOase_dom"/>
</dbReference>
<dbReference type="InterPro" id="IPR029068">
    <property type="entry name" value="Glyas_Bleomycin-R_OHBP_Dase"/>
</dbReference>
<dbReference type="RefSeq" id="WP_140743114.1">
    <property type="nucleotide sequence ID" value="NZ_RCZM01000006.1"/>
</dbReference>
<organism evidence="2 3">
    <name type="scientific">Pedococcus bigeumensis</name>
    <dbReference type="NCBI Taxonomy" id="433644"/>
    <lineage>
        <taxon>Bacteria</taxon>
        <taxon>Bacillati</taxon>
        <taxon>Actinomycetota</taxon>
        <taxon>Actinomycetes</taxon>
        <taxon>Micrococcales</taxon>
        <taxon>Intrasporangiaceae</taxon>
        <taxon>Pedococcus</taxon>
    </lineage>
</organism>
<reference evidence="2 3" key="1">
    <citation type="journal article" date="2019" name="Environ. Microbiol.">
        <title>Species interactions and distinct microbial communities in high Arctic permafrost affected cryosols are associated with the CH4 and CO2 gas fluxes.</title>
        <authorList>
            <person name="Altshuler I."/>
            <person name="Hamel J."/>
            <person name="Turney S."/>
            <person name="Magnuson E."/>
            <person name="Levesque R."/>
            <person name="Greer C."/>
            <person name="Whyte L.G."/>
        </authorList>
    </citation>
    <scope>NUCLEOTIDE SEQUENCE [LARGE SCALE GENOMIC DNA]</scope>
    <source>
        <strain evidence="2 3">S9.3A</strain>
    </source>
</reference>
<dbReference type="SUPFAM" id="SSF54593">
    <property type="entry name" value="Glyoxalase/Bleomycin resistance protein/Dihydroxybiphenyl dioxygenase"/>
    <property type="match status" value="1"/>
</dbReference>
<evidence type="ECO:0000313" key="2">
    <source>
        <dbReference type="EMBL" id="TPG14015.1"/>
    </source>
</evidence>
<dbReference type="InterPro" id="IPR037523">
    <property type="entry name" value="VOC_core"/>
</dbReference>
<gene>
    <name evidence="2" type="ORF">EAH86_17555</name>
</gene>
<dbReference type="AlphaFoldDB" id="A0A502CK26"/>
<accession>A0A502CK26</accession>
<dbReference type="PROSITE" id="PS51819">
    <property type="entry name" value="VOC"/>
    <property type="match status" value="1"/>
</dbReference>
<dbReference type="Gene3D" id="3.10.180.10">
    <property type="entry name" value="2,3-Dihydroxybiphenyl 1,2-Dioxygenase, domain 1"/>
    <property type="match status" value="1"/>
</dbReference>
<dbReference type="Proteomes" id="UP000317722">
    <property type="component" value="Unassembled WGS sequence"/>
</dbReference>
<dbReference type="PANTHER" id="PTHR36437:SF2">
    <property type="entry name" value="GLYOXALASE_BLEOMYCIN RESISTANCE PROTEIN_DIOXYGENASE"/>
    <property type="match status" value="1"/>
</dbReference>
<keyword evidence="3" id="KW-1185">Reference proteome</keyword>
<dbReference type="PANTHER" id="PTHR36437">
    <property type="entry name" value="GLYOXALASE/BLEOMYCIN RESISTANCE PROTEIN/DIOXYGENASE"/>
    <property type="match status" value="1"/>
</dbReference>